<proteinExistence type="predicted"/>
<organism evidence="1 2">
    <name type="scientific">Cyphomyrmex costatus</name>
    <dbReference type="NCBI Taxonomy" id="456900"/>
    <lineage>
        <taxon>Eukaryota</taxon>
        <taxon>Metazoa</taxon>
        <taxon>Ecdysozoa</taxon>
        <taxon>Arthropoda</taxon>
        <taxon>Hexapoda</taxon>
        <taxon>Insecta</taxon>
        <taxon>Pterygota</taxon>
        <taxon>Neoptera</taxon>
        <taxon>Endopterygota</taxon>
        <taxon>Hymenoptera</taxon>
        <taxon>Apocrita</taxon>
        <taxon>Aculeata</taxon>
        <taxon>Formicoidea</taxon>
        <taxon>Formicidae</taxon>
        <taxon>Myrmicinae</taxon>
        <taxon>Cyphomyrmex</taxon>
    </lineage>
</organism>
<dbReference type="EMBL" id="KQ977890">
    <property type="protein sequence ID" value="KYM98980.1"/>
    <property type="molecule type" value="Genomic_DNA"/>
</dbReference>
<sequence length="76" mass="9103">AKYMRKSRSFVKWQRYNVAKNVDDLPEYGEVNKDNKKNSESVFTEFWLNTASRTNKIEVERFKYIVRNYSNPSPCS</sequence>
<dbReference type="Proteomes" id="UP000078542">
    <property type="component" value="Unassembled WGS sequence"/>
</dbReference>
<evidence type="ECO:0000313" key="2">
    <source>
        <dbReference type="Proteomes" id="UP000078542"/>
    </source>
</evidence>
<evidence type="ECO:0000313" key="1">
    <source>
        <dbReference type="EMBL" id="KYM98980.1"/>
    </source>
</evidence>
<gene>
    <name evidence="1" type="ORF">ALC62_10279</name>
</gene>
<keyword evidence="2" id="KW-1185">Reference proteome</keyword>
<protein>
    <submittedName>
        <fullName evidence="1">Uncharacterized protein</fullName>
    </submittedName>
</protein>
<reference evidence="1 2" key="1">
    <citation type="submission" date="2016-03" db="EMBL/GenBank/DDBJ databases">
        <title>Cyphomyrmex costatus WGS genome.</title>
        <authorList>
            <person name="Nygaard S."/>
            <person name="Hu H."/>
            <person name="Boomsma J."/>
            <person name="Zhang G."/>
        </authorList>
    </citation>
    <scope>NUCLEOTIDE SEQUENCE [LARGE SCALE GENOMIC DNA]</scope>
    <source>
        <strain evidence="1">MS0001</strain>
        <tissue evidence="1">Whole body</tissue>
    </source>
</reference>
<dbReference type="AlphaFoldDB" id="A0A151IE92"/>
<feature type="non-terminal residue" evidence="1">
    <location>
        <position position="1"/>
    </location>
</feature>
<accession>A0A151IE92</accession>
<name>A0A151IE92_9HYME</name>